<evidence type="ECO:0000313" key="9">
    <source>
        <dbReference type="EMBL" id="MFD1676902.1"/>
    </source>
</evidence>
<keyword evidence="3" id="KW-0963">Cytoplasm</keyword>
<keyword evidence="10" id="KW-1185">Reference proteome</keyword>
<keyword evidence="6" id="KW-0805">Transcription regulation</keyword>
<proteinExistence type="inferred from homology"/>
<evidence type="ECO:0000256" key="3">
    <source>
        <dbReference type="ARBA" id="ARBA00022490"/>
    </source>
</evidence>
<dbReference type="CDD" id="cd07153">
    <property type="entry name" value="Fur_like"/>
    <property type="match status" value="1"/>
</dbReference>
<protein>
    <submittedName>
        <fullName evidence="9">Fur family transcriptional regulator</fullName>
    </submittedName>
</protein>
<evidence type="ECO:0000256" key="6">
    <source>
        <dbReference type="ARBA" id="ARBA00023015"/>
    </source>
</evidence>
<dbReference type="Gene3D" id="1.10.10.10">
    <property type="entry name" value="Winged helix-like DNA-binding domain superfamily/Winged helix DNA-binding domain"/>
    <property type="match status" value="1"/>
</dbReference>
<accession>A0ABW4JKJ7</accession>
<keyword evidence="7" id="KW-0238">DNA-binding</keyword>
<evidence type="ECO:0000313" key="10">
    <source>
        <dbReference type="Proteomes" id="UP001597079"/>
    </source>
</evidence>
<gene>
    <name evidence="9" type="ORF">ACFSB2_19700</name>
</gene>
<dbReference type="Gene3D" id="3.30.1490.190">
    <property type="match status" value="1"/>
</dbReference>
<evidence type="ECO:0000256" key="7">
    <source>
        <dbReference type="ARBA" id="ARBA00023125"/>
    </source>
</evidence>
<keyword evidence="4" id="KW-0678">Repressor</keyword>
<dbReference type="PANTHER" id="PTHR33202">
    <property type="entry name" value="ZINC UPTAKE REGULATION PROTEIN"/>
    <property type="match status" value="1"/>
</dbReference>
<sequence length="142" mass="16556">MEVTTEAILHKLKRAGLKFTGKRQETVDFFVQNKDKYMSAKEVYEHLKEIYPNISYDTIYRTLATLLENNVIEHMEFSDDAAKYRLMCHEHHHHHLVCVGCGATFPIDDCPMNGLNDRIKDFKVINHRFEVYGYCPKCLAAS</sequence>
<dbReference type="InterPro" id="IPR036388">
    <property type="entry name" value="WH-like_DNA-bd_sf"/>
</dbReference>
<name>A0ABW4JKJ7_9BACL</name>
<evidence type="ECO:0000256" key="2">
    <source>
        <dbReference type="ARBA" id="ARBA00007957"/>
    </source>
</evidence>
<organism evidence="9 10">
    <name type="scientific">Alicyclobacillus fodiniaquatilis</name>
    <dbReference type="NCBI Taxonomy" id="1661150"/>
    <lineage>
        <taxon>Bacteria</taxon>
        <taxon>Bacillati</taxon>
        <taxon>Bacillota</taxon>
        <taxon>Bacilli</taxon>
        <taxon>Bacillales</taxon>
        <taxon>Alicyclobacillaceae</taxon>
        <taxon>Alicyclobacillus</taxon>
    </lineage>
</organism>
<dbReference type="PANTHER" id="PTHR33202:SF1">
    <property type="entry name" value="FERRIC UPTAKE REGULATION PROTEIN"/>
    <property type="match status" value="1"/>
</dbReference>
<evidence type="ECO:0000256" key="8">
    <source>
        <dbReference type="ARBA" id="ARBA00023163"/>
    </source>
</evidence>
<comment type="similarity">
    <text evidence="2">Belongs to the Fur family.</text>
</comment>
<dbReference type="InterPro" id="IPR002481">
    <property type="entry name" value="FUR"/>
</dbReference>
<dbReference type="SUPFAM" id="SSF46785">
    <property type="entry name" value="Winged helix' DNA-binding domain"/>
    <property type="match status" value="1"/>
</dbReference>
<dbReference type="Proteomes" id="UP001597079">
    <property type="component" value="Unassembled WGS sequence"/>
</dbReference>
<keyword evidence="8" id="KW-0804">Transcription</keyword>
<evidence type="ECO:0000256" key="4">
    <source>
        <dbReference type="ARBA" id="ARBA00022491"/>
    </source>
</evidence>
<dbReference type="InterPro" id="IPR036390">
    <property type="entry name" value="WH_DNA-bd_sf"/>
</dbReference>
<reference evidence="10" key="1">
    <citation type="journal article" date="2019" name="Int. J. Syst. Evol. Microbiol.">
        <title>The Global Catalogue of Microorganisms (GCM) 10K type strain sequencing project: providing services to taxonomists for standard genome sequencing and annotation.</title>
        <authorList>
            <consortium name="The Broad Institute Genomics Platform"/>
            <consortium name="The Broad Institute Genome Sequencing Center for Infectious Disease"/>
            <person name="Wu L."/>
            <person name="Ma J."/>
        </authorList>
    </citation>
    <scope>NUCLEOTIDE SEQUENCE [LARGE SCALE GENOMIC DNA]</scope>
    <source>
        <strain evidence="10">CGMCC 1.12286</strain>
    </source>
</reference>
<comment type="caution">
    <text evidence="9">The sequence shown here is derived from an EMBL/GenBank/DDBJ whole genome shotgun (WGS) entry which is preliminary data.</text>
</comment>
<dbReference type="RefSeq" id="WP_377944811.1">
    <property type="nucleotide sequence ID" value="NZ_JBHUCX010000083.1"/>
</dbReference>
<dbReference type="Pfam" id="PF01475">
    <property type="entry name" value="FUR"/>
    <property type="match status" value="1"/>
</dbReference>
<dbReference type="InterPro" id="IPR043135">
    <property type="entry name" value="Fur_C"/>
</dbReference>
<evidence type="ECO:0000256" key="1">
    <source>
        <dbReference type="ARBA" id="ARBA00004496"/>
    </source>
</evidence>
<evidence type="ECO:0000256" key="5">
    <source>
        <dbReference type="ARBA" id="ARBA00022833"/>
    </source>
</evidence>
<keyword evidence="5" id="KW-0862">Zinc</keyword>
<dbReference type="EMBL" id="JBHUCX010000083">
    <property type="protein sequence ID" value="MFD1676902.1"/>
    <property type="molecule type" value="Genomic_DNA"/>
</dbReference>
<comment type="subcellular location">
    <subcellularLocation>
        <location evidence="1">Cytoplasm</location>
    </subcellularLocation>
</comment>